<comment type="caution">
    <text evidence="2">The sequence shown here is derived from an EMBL/GenBank/DDBJ whole genome shotgun (WGS) entry which is preliminary data.</text>
</comment>
<accession>A0A318J4J7</accession>
<reference evidence="2 3" key="1">
    <citation type="submission" date="2018-05" db="EMBL/GenBank/DDBJ databases">
        <title>Comparative genomics of bacterial root endophytes of switchgrass collected from native prairies over two seasons.</title>
        <authorList>
            <person name="Tang Y."/>
        </authorList>
    </citation>
    <scope>NUCLEOTIDE SEQUENCE [LARGE SCALE GENOMIC DNA]</scope>
    <source>
        <strain evidence="2 3">NFIX32</strain>
    </source>
</reference>
<protein>
    <submittedName>
        <fullName evidence="2">Uncharacterized protein</fullName>
    </submittedName>
</protein>
<gene>
    <name evidence="2" type="ORF">NA66_1001857</name>
</gene>
<sequence>MSAKSEADNGRPAPLNGKYPVFHEDEREERSKLLELSLLDGRKLIVPCMEFLLRGYGESALIPRALTSMNWEDALGMFLTNTTPEKNSDGAWMVRLADRMQLGDIGFLGHIQHVGYSRAAAQSIVQQCTQQATKRKWIHLEVAPWFSGPVHVSAEGIWVRKGTFLALRFELNGHPEADGPEIEVVKSRKEEVTRSEWENSDNVAREGSPVYTLSPESKMAVRSFDNFDNAGLAPPEANGGPKRKIILGPRRKHTVTYENRPDVIIPPTLSGTPDVRLDPSNIEDIAEAHRMVVAHGTLLEMWKELRRLQLEHRETFHSLEWLHVKRGFVNDEPPELVGLQPFSDTEPAEPKARKFVTRDIKTEEPRGVLVLRFRVTDPGAKGWREFYLLEIERRYEQVKVDGIVIRKEEDGCQGLVATLAPETQFREWLAKTLSDIRHVVGQVAKLRSTEKAQLVTFKHVPSRKDLLHPLRTSAALVFTKANVTL</sequence>
<evidence type="ECO:0000313" key="2">
    <source>
        <dbReference type="EMBL" id="PXX41247.1"/>
    </source>
</evidence>
<proteinExistence type="predicted"/>
<feature type="region of interest" description="Disordered" evidence="1">
    <location>
        <begin position="1"/>
        <end position="22"/>
    </location>
</feature>
<organism evidence="2 3">
    <name type="scientific">Burkholderia pyrrocinia</name>
    <name type="common">Pseudomonas pyrrocinia</name>
    <dbReference type="NCBI Taxonomy" id="60550"/>
    <lineage>
        <taxon>Bacteria</taxon>
        <taxon>Pseudomonadati</taxon>
        <taxon>Pseudomonadota</taxon>
        <taxon>Betaproteobacteria</taxon>
        <taxon>Burkholderiales</taxon>
        <taxon>Burkholderiaceae</taxon>
        <taxon>Burkholderia</taxon>
        <taxon>Burkholderia cepacia complex</taxon>
    </lineage>
</organism>
<name>A0A318J4J7_BURPY</name>
<evidence type="ECO:0000256" key="1">
    <source>
        <dbReference type="SAM" id="MobiDB-lite"/>
    </source>
</evidence>
<evidence type="ECO:0000313" key="3">
    <source>
        <dbReference type="Proteomes" id="UP000247755"/>
    </source>
</evidence>
<dbReference type="Proteomes" id="UP000247755">
    <property type="component" value="Unassembled WGS sequence"/>
</dbReference>
<dbReference type="AlphaFoldDB" id="A0A318J4J7"/>
<dbReference type="EMBL" id="QJJY01000001">
    <property type="protein sequence ID" value="PXX41247.1"/>
    <property type="molecule type" value="Genomic_DNA"/>
</dbReference>